<evidence type="ECO:0000259" key="21">
    <source>
        <dbReference type="PROSITE" id="PS51387"/>
    </source>
</evidence>
<dbReference type="GO" id="GO:0071555">
    <property type="term" value="P:cell wall organization"/>
    <property type="evidence" value="ECO:0007669"/>
    <property type="project" value="UniProtKB-KW"/>
</dbReference>
<dbReference type="Gene3D" id="3.30.465.10">
    <property type="match status" value="1"/>
</dbReference>
<dbReference type="PROSITE" id="PS51387">
    <property type="entry name" value="FAD_PCMH"/>
    <property type="match status" value="1"/>
</dbReference>
<dbReference type="AlphaFoldDB" id="A0A9X2WQH6"/>
<dbReference type="Pfam" id="PF02873">
    <property type="entry name" value="MurB_C"/>
    <property type="match status" value="1"/>
</dbReference>
<evidence type="ECO:0000256" key="10">
    <source>
        <dbReference type="ARBA" id="ARBA00022630"/>
    </source>
</evidence>
<evidence type="ECO:0000256" key="9">
    <source>
        <dbReference type="ARBA" id="ARBA00022618"/>
    </source>
</evidence>
<evidence type="ECO:0000256" key="3">
    <source>
        <dbReference type="ARBA" id="ARBA00004496"/>
    </source>
</evidence>
<keyword evidence="11 20" id="KW-0274">FAD</keyword>
<dbReference type="NCBIfam" id="NF000755">
    <property type="entry name" value="PRK00046.1"/>
    <property type="match status" value="1"/>
</dbReference>
<evidence type="ECO:0000313" key="22">
    <source>
        <dbReference type="EMBL" id="MCT7943746.1"/>
    </source>
</evidence>
<evidence type="ECO:0000256" key="18">
    <source>
        <dbReference type="ARBA" id="ARBA00031026"/>
    </source>
</evidence>
<dbReference type="SUPFAM" id="SSF56176">
    <property type="entry name" value="FAD-binding/transporter-associated domain-like"/>
    <property type="match status" value="1"/>
</dbReference>
<dbReference type="GO" id="GO:0071949">
    <property type="term" value="F:FAD binding"/>
    <property type="evidence" value="ECO:0007669"/>
    <property type="project" value="InterPro"/>
</dbReference>
<dbReference type="EMBL" id="JAMTCD010000051">
    <property type="protein sequence ID" value="MCT7943746.1"/>
    <property type="molecule type" value="Genomic_DNA"/>
</dbReference>
<dbReference type="InterPro" id="IPR011601">
    <property type="entry name" value="MurB_C"/>
</dbReference>
<evidence type="ECO:0000256" key="7">
    <source>
        <dbReference type="ARBA" id="ARBA00015188"/>
    </source>
</evidence>
<name>A0A9X2WQH6_9GAMM</name>
<dbReference type="InterPro" id="IPR016167">
    <property type="entry name" value="FAD-bd_PCMH_sub1"/>
</dbReference>
<dbReference type="GO" id="GO:0009252">
    <property type="term" value="P:peptidoglycan biosynthetic process"/>
    <property type="evidence" value="ECO:0007669"/>
    <property type="project" value="UniProtKB-UniRule"/>
</dbReference>
<evidence type="ECO:0000256" key="2">
    <source>
        <dbReference type="ARBA" id="ARBA00003921"/>
    </source>
</evidence>
<evidence type="ECO:0000256" key="17">
    <source>
        <dbReference type="ARBA" id="ARBA00023316"/>
    </source>
</evidence>
<feature type="domain" description="FAD-binding PCMH-type" evidence="21">
    <location>
        <begin position="13"/>
        <end position="183"/>
    </location>
</feature>
<dbReference type="Gene3D" id="3.90.78.10">
    <property type="entry name" value="UDP-N-acetylenolpyruvoylglucosamine reductase, C-terminal domain"/>
    <property type="match status" value="1"/>
</dbReference>
<accession>A0A9X2WQH6</accession>
<dbReference type="Proteomes" id="UP001155546">
    <property type="component" value="Unassembled WGS sequence"/>
</dbReference>
<keyword evidence="15 20" id="KW-0560">Oxidoreductase</keyword>
<dbReference type="SUPFAM" id="SSF56194">
    <property type="entry name" value="Uridine diphospho-N-Acetylenolpyruvylglucosamine reductase, MurB, C-terminal domain"/>
    <property type="match status" value="1"/>
</dbReference>
<comment type="cofactor">
    <cofactor evidence="1 20">
        <name>FAD</name>
        <dbReference type="ChEBI" id="CHEBI:57692"/>
    </cofactor>
</comment>
<evidence type="ECO:0000256" key="1">
    <source>
        <dbReference type="ARBA" id="ARBA00001974"/>
    </source>
</evidence>
<evidence type="ECO:0000256" key="6">
    <source>
        <dbReference type="ARBA" id="ARBA00012518"/>
    </source>
</evidence>
<dbReference type="PANTHER" id="PTHR21071:SF4">
    <property type="entry name" value="UDP-N-ACETYLENOLPYRUVOYLGLUCOSAMINE REDUCTASE"/>
    <property type="match status" value="1"/>
</dbReference>
<dbReference type="Pfam" id="PF01565">
    <property type="entry name" value="FAD_binding_4"/>
    <property type="match status" value="1"/>
</dbReference>
<dbReference type="HAMAP" id="MF_00037">
    <property type="entry name" value="MurB"/>
    <property type="match status" value="1"/>
</dbReference>
<dbReference type="InterPro" id="IPR006094">
    <property type="entry name" value="Oxid_FAD_bind_N"/>
</dbReference>
<feature type="active site" evidence="20">
    <location>
        <position position="159"/>
    </location>
</feature>
<evidence type="ECO:0000256" key="16">
    <source>
        <dbReference type="ARBA" id="ARBA00023306"/>
    </source>
</evidence>
<evidence type="ECO:0000256" key="5">
    <source>
        <dbReference type="ARBA" id="ARBA00010485"/>
    </source>
</evidence>
<evidence type="ECO:0000256" key="15">
    <source>
        <dbReference type="ARBA" id="ARBA00023002"/>
    </source>
</evidence>
<evidence type="ECO:0000256" key="11">
    <source>
        <dbReference type="ARBA" id="ARBA00022827"/>
    </source>
</evidence>
<sequence>MSASLLPFNTLGLNQLCDELIHADKKEFLINTCLELYHSDKAMMVLGGGSNVVFTEDFCGSVVVVETKGIAVEQEGSDILLTVEAGEDWHSLVLFCVENGYFGIENLALIPGTVGAAPIQNIGAYGVEFKDICESVEFFDLDSSQLYEISHEDCQFGYRESIFKQQLKDRAVITAVKIRLSTSWKPNLSYAPLNSLNADTVTAKEVLDMVCHVRQSKLPDPKIIGNVGSFFKNPIIPLERFLELKQQYPNIVGFTHDDKHTKLAAGWMIDNAGLKGFAIGGASIHEQQALVLTNTGDATGTDICQLAMHVTDMIEQRFGVTLEVEPRLIARFGEVSL</sequence>
<protein>
    <recommendedName>
        <fullName evidence="7 20">UDP-N-acetylenolpyruvoylglucosamine reductase</fullName>
        <ecNumber evidence="6 20">1.3.1.98</ecNumber>
    </recommendedName>
    <alternativeName>
        <fullName evidence="18 20">UDP-N-acetylmuramate dehydrogenase</fullName>
    </alternativeName>
</protein>
<keyword evidence="13 20" id="KW-0133">Cell shape</keyword>
<keyword evidence="23" id="KW-1185">Reference proteome</keyword>
<evidence type="ECO:0000256" key="8">
    <source>
        <dbReference type="ARBA" id="ARBA00022490"/>
    </source>
</evidence>
<dbReference type="GO" id="GO:0005829">
    <property type="term" value="C:cytosol"/>
    <property type="evidence" value="ECO:0007669"/>
    <property type="project" value="TreeGrafter"/>
</dbReference>
<dbReference type="InterPro" id="IPR036635">
    <property type="entry name" value="MurB_C_sf"/>
</dbReference>
<comment type="subcellular location">
    <subcellularLocation>
        <location evidence="3 20">Cytoplasm</location>
    </subcellularLocation>
</comment>
<evidence type="ECO:0000256" key="19">
    <source>
        <dbReference type="ARBA" id="ARBA00048914"/>
    </source>
</evidence>
<evidence type="ECO:0000313" key="23">
    <source>
        <dbReference type="Proteomes" id="UP001155546"/>
    </source>
</evidence>
<evidence type="ECO:0000256" key="14">
    <source>
        <dbReference type="ARBA" id="ARBA00022984"/>
    </source>
</evidence>
<comment type="function">
    <text evidence="2 20">Cell wall formation.</text>
</comment>
<feature type="active site" evidence="20">
    <location>
        <position position="325"/>
    </location>
</feature>
<proteinExistence type="inferred from homology"/>
<dbReference type="EC" id="1.3.1.98" evidence="6 20"/>
<dbReference type="InterPro" id="IPR016169">
    <property type="entry name" value="FAD-bd_PCMH_sub2"/>
</dbReference>
<dbReference type="PANTHER" id="PTHR21071">
    <property type="entry name" value="UDP-N-ACETYLENOLPYRUVOYLGLUCOSAMINE REDUCTASE"/>
    <property type="match status" value="1"/>
</dbReference>
<dbReference type="InterPro" id="IPR016166">
    <property type="entry name" value="FAD-bd_PCMH"/>
</dbReference>
<dbReference type="InterPro" id="IPR036318">
    <property type="entry name" value="FAD-bd_PCMH-like_sf"/>
</dbReference>
<dbReference type="GO" id="GO:0008762">
    <property type="term" value="F:UDP-N-acetylmuramate dehydrogenase activity"/>
    <property type="evidence" value="ECO:0007669"/>
    <property type="project" value="UniProtKB-UniRule"/>
</dbReference>
<feature type="active site" description="Proton donor" evidence="20">
    <location>
        <position position="229"/>
    </location>
</feature>
<keyword evidence="16 20" id="KW-0131">Cell cycle</keyword>
<keyword evidence="17 20" id="KW-0961">Cell wall biogenesis/degradation</keyword>
<dbReference type="RefSeq" id="WP_261300029.1">
    <property type="nucleotide sequence ID" value="NZ_JAMTCD010000051.1"/>
</dbReference>
<dbReference type="NCBIfam" id="NF010478">
    <property type="entry name" value="PRK13903.1"/>
    <property type="match status" value="1"/>
</dbReference>
<keyword evidence="8 20" id="KW-0963">Cytoplasm</keyword>
<dbReference type="NCBIfam" id="TIGR00179">
    <property type="entry name" value="murB"/>
    <property type="match status" value="1"/>
</dbReference>
<evidence type="ECO:0000256" key="13">
    <source>
        <dbReference type="ARBA" id="ARBA00022960"/>
    </source>
</evidence>
<organism evidence="22 23">
    <name type="scientific">Shewanella holmiensis</name>
    <dbReference type="NCBI Taxonomy" id="2952222"/>
    <lineage>
        <taxon>Bacteria</taxon>
        <taxon>Pseudomonadati</taxon>
        <taxon>Pseudomonadota</taxon>
        <taxon>Gammaproteobacteria</taxon>
        <taxon>Alteromonadales</taxon>
        <taxon>Shewanellaceae</taxon>
        <taxon>Shewanella</taxon>
    </lineage>
</organism>
<dbReference type="InterPro" id="IPR003170">
    <property type="entry name" value="MurB"/>
</dbReference>
<keyword evidence="14 20" id="KW-0573">Peptidoglycan synthesis</keyword>
<dbReference type="Gene3D" id="3.30.43.10">
    <property type="entry name" value="Uridine Diphospho-n-acetylenolpyruvylglucosamine Reductase, domain 2"/>
    <property type="match status" value="1"/>
</dbReference>
<comment type="similarity">
    <text evidence="5 20">Belongs to the MurB family.</text>
</comment>
<keyword evidence="10 20" id="KW-0285">Flavoprotein</keyword>
<dbReference type="GO" id="GO:0051301">
    <property type="term" value="P:cell division"/>
    <property type="evidence" value="ECO:0007669"/>
    <property type="project" value="UniProtKB-KW"/>
</dbReference>
<comment type="catalytic activity">
    <reaction evidence="19 20">
        <text>UDP-N-acetyl-alpha-D-muramate + NADP(+) = UDP-N-acetyl-3-O-(1-carboxyvinyl)-alpha-D-glucosamine + NADPH + H(+)</text>
        <dbReference type="Rhea" id="RHEA:12248"/>
        <dbReference type="ChEBI" id="CHEBI:15378"/>
        <dbReference type="ChEBI" id="CHEBI:57783"/>
        <dbReference type="ChEBI" id="CHEBI:58349"/>
        <dbReference type="ChEBI" id="CHEBI:68483"/>
        <dbReference type="ChEBI" id="CHEBI:70757"/>
        <dbReference type="EC" id="1.3.1.98"/>
    </reaction>
</comment>
<comment type="caution">
    <text evidence="22">The sequence shown here is derived from an EMBL/GenBank/DDBJ whole genome shotgun (WGS) entry which is preliminary data.</text>
</comment>
<dbReference type="GO" id="GO:0008360">
    <property type="term" value="P:regulation of cell shape"/>
    <property type="evidence" value="ECO:0007669"/>
    <property type="project" value="UniProtKB-KW"/>
</dbReference>
<keyword evidence="12 20" id="KW-0521">NADP</keyword>
<evidence type="ECO:0000256" key="4">
    <source>
        <dbReference type="ARBA" id="ARBA00004752"/>
    </source>
</evidence>
<reference evidence="22" key="1">
    <citation type="journal article" date="2023" name="Int. J. Syst. Evol. Microbiol.">
        <title>&lt;i&gt;Shewanella septentrionalis&lt;/i&gt; sp. nov. and &lt;i&gt;Shewanella holmiensis&lt;/i&gt; sp. nov., isolated from Baltic Sea water and sediments.</title>
        <authorList>
            <person name="Martin-Rodriguez A.J."/>
            <person name="Thorell K."/>
            <person name="Joffre E."/>
            <person name="Jensie-Markopoulos S."/>
            <person name="Moore E.R.B."/>
            <person name="Sjoling A."/>
        </authorList>
    </citation>
    <scope>NUCLEOTIDE SEQUENCE</scope>
    <source>
        <strain evidence="22">SP1S2-7</strain>
    </source>
</reference>
<comment type="pathway">
    <text evidence="4 20">Cell wall biogenesis; peptidoglycan biosynthesis.</text>
</comment>
<keyword evidence="9 20" id="KW-0132">Cell division</keyword>
<evidence type="ECO:0000256" key="12">
    <source>
        <dbReference type="ARBA" id="ARBA00022857"/>
    </source>
</evidence>
<gene>
    <name evidence="20 22" type="primary">murB</name>
    <name evidence="22" type="ORF">NE535_18510</name>
</gene>
<evidence type="ECO:0000256" key="20">
    <source>
        <dbReference type="HAMAP-Rule" id="MF_00037"/>
    </source>
</evidence>